<dbReference type="RefSeq" id="WP_109063197.1">
    <property type="nucleotide sequence ID" value="NZ_QETA01000010.1"/>
</dbReference>
<evidence type="ECO:0000313" key="4">
    <source>
        <dbReference type="Proteomes" id="UP000245212"/>
    </source>
</evidence>
<dbReference type="SUPFAM" id="SSF54106">
    <property type="entry name" value="LysM domain"/>
    <property type="match status" value="1"/>
</dbReference>
<name>A0A2V1JT57_9BURK</name>
<proteinExistence type="predicted"/>
<reference evidence="4" key="1">
    <citation type="submission" date="2018-05" db="EMBL/GenBank/DDBJ databases">
        <authorList>
            <person name="Li Y."/>
        </authorList>
    </citation>
    <scope>NUCLEOTIDE SEQUENCE [LARGE SCALE GENOMIC DNA]</scope>
    <source>
        <strain evidence="4">3d-2-2</strain>
    </source>
</reference>
<accession>A0A2V1JT57</accession>
<organism evidence="3 4">
    <name type="scientific">Corticimicrobacter populi</name>
    <dbReference type="NCBI Taxonomy" id="2175229"/>
    <lineage>
        <taxon>Bacteria</taxon>
        <taxon>Pseudomonadati</taxon>
        <taxon>Pseudomonadota</taxon>
        <taxon>Betaproteobacteria</taxon>
        <taxon>Burkholderiales</taxon>
        <taxon>Alcaligenaceae</taxon>
        <taxon>Corticimicrobacter</taxon>
    </lineage>
</organism>
<dbReference type="CDD" id="cd00118">
    <property type="entry name" value="LysM"/>
    <property type="match status" value="1"/>
</dbReference>
<dbReference type="Proteomes" id="UP000245212">
    <property type="component" value="Unassembled WGS sequence"/>
</dbReference>
<evidence type="ECO:0000259" key="1">
    <source>
        <dbReference type="Pfam" id="PF01476"/>
    </source>
</evidence>
<dbReference type="Gene3D" id="2.60.120.1440">
    <property type="match status" value="1"/>
</dbReference>
<gene>
    <name evidence="3" type="ORF">DD235_16380</name>
</gene>
<sequence>MTTKTNRRIPERGLLAVLFCISLGWSLPAWTQPSGAQGEYFLHRVMAGDTLLQLSERYTLRPDNWQTLQQLNRIADPYAVPIGIMLRIPLGMIPRQEAPARIVHVQGQATAAGQVAAADQPLSTGSRIQTGDNSHVTLELADGTLISLPSRTDLNLENLQQFQGTKLGDTVLHVDQGSIDASVAPDGQGVGRFEVRTPVAVTGVRGTRFRLHADSNGQRQEVLHGRVHVSAEQESNELAVAAGQGLSIDSTGNAGEVRLLLPAPEPIAATSAQPEGFSFQPVAGAVRYQARQSSDADGHSVVAEWQADAPWFSLPAAAPGEWYMQVSAVDAEGLQGATTTVPFTITARYVRSEDGQPIALGSEGFLQSPLY</sequence>
<dbReference type="InterPro" id="IPR013783">
    <property type="entry name" value="Ig-like_fold"/>
</dbReference>
<feature type="domain" description="FecR protein" evidence="2">
    <location>
        <begin position="127"/>
        <end position="227"/>
    </location>
</feature>
<keyword evidence="4" id="KW-1185">Reference proteome</keyword>
<dbReference type="InterPro" id="IPR006860">
    <property type="entry name" value="FecR"/>
</dbReference>
<comment type="caution">
    <text evidence="3">The sequence shown here is derived from an EMBL/GenBank/DDBJ whole genome shotgun (WGS) entry which is preliminary data.</text>
</comment>
<dbReference type="InterPro" id="IPR018392">
    <property type="entry name" value="LysM"/>
</dbReference>
<dbReference type="PANTHER" id="PTHR38731">
    <property type="entry name" value="LIPL45-RELATED LIPOPROTEIN-RELATED"/>
    <property type="match status" value="1"/>
</dbReference>
<dbReference type="EMBL" id="QETA01000010">
    <property type="protein sequence ID" value="PWF20897.1"/>
    <property type="molecule type" value="Genomic_DNA"/>
</dbReference>
<dbReference type="Pfam" id="PF04773">
    <property type="entry name" value="FecR"/>
    <property type="match status" value="1"/>
</dbReference>
<feature type="domain" description="LysM" evidence="1">
    <location>
        <begin position="43"/>
        <end position="89"/>
    </location>
</feature>
<evidence type="ECO:0000259" key="2">
    <source>
        <dbReference type="Pfam" id="PF04773"/>
    </source>
</evidence>
<dbReference type="Gene3D" id="2.60.40.10">
    <property type="entry name" value="Immunoglobulins"/>
    <property type="match status" value="1"/>
</dbReference>
<dbReference type="InterPro" id="IPR036779">
    <property type="entry name" value="LysM_dom_sf"/>
</dbReference>
<dbReference type="AlphaFoldDB" id="A0A2V1JT57"/>
<dbReference type="Gene3D" id="3.10.350.10">
    <property type="entry name" value="LysM domain"/>
    <property type="match status" value="1"/>
</dbReference>
<protein>
    <submittedName>
        <fullName evidence="3">Peptidoglycan-binding protein</fullName>
    </submittedName>
</protein>
<evidence type="ECO:0000313" key="3">
    <source>
        <dbReference type="EMBL" id="PWF20897.1"/>
    </source>
</evidence>
<dbReference type="Pfam" id="PF01476">
    <property type="entry name" value="LysM"/>
    <property type="match status" value="1"/>
</dbReference>